<name>A0ABN7XPJ0_GIGMA</name>
<dbReference type="Proteomes" id="UP000789901">
    <property type="component" value="Unassembled WGS sequence"/>
</dbReference>
<accession>A0ABN7XPJ0</accession>
<organism evidence="1 2">
    <name type="scientific">Gigaspora margarita</name>
    <dbReference type="NCBI Taxonomy" id="4874"/>
    <lineage>
        <taxon>Eukaryota</taxon>
        <taxon>Fungi</taxon>
        <taxon>Fungi incertae sedis</taxon>
        <taxon>Mucoromycota</taxon>
        <taxon>Glomeromycotina</taxon>
        <taxon>Glomeromycetes</taxon>
        <taxon>Diversisporales</taxon>
        <taxon>Gigasporaceae</taxon>
        <taxon>Gigaspora</taxon>
    </lineage>
</organism>
<evidence type="ECO:0000313" key="2">
    <source>
        <dbReference type="Proteomes" id="UP000789901"/>
    </source>
</evidence>
<sequence length="59" mass="7058">NAPQSYDLTIFFAKKKRAIINAMMPEQRSNYFKQKFLDKQSFTFFKKHGRPPTSSERKK</sequence>
<keyword evidence="2" id="KW-1185">Reference proteome</keyword>
<feature type="non-terminal residue" evidence="1">
    <location>
        <position position="1"/>
    </location>
</feature>
<evidence type="ECO:0000313" key="1">
    <source>
        <dbReference type="EMBL" id="CAG8856273.1"/>
    </source>
</evidence>
<gene>
    <name evidence="1" type="ORF">GMARGA_LOCUS45094</name>
</gene>
<comment type="caution">
    <text evidence="1">The sequence shown here is derived from an EMBL/GenBank/DDBJ whole genome shotgun (WGS) entry which is preliminary data.</text>
</comment>
<dbReference type="EMBL" id="CAJVQB010158103">
    <property type="protein sequence ID" value="CAG8856273.1"/>
    <property type="molecule type" value="Genomic_DNA"/>
</dbReference>
<reference evidence="1 2" key="1">
    <citation type="submission" date="2021-06" db="EMBL/GenBank/DDBJ databases">
        <authorList>
            <person name="Kallberg Y."/>
            <person name="Tangrot J."/>
            <person name="Rosling A."/>
        </authorList>
    </citation>
    <scope>NUCLEOTIDE SEQUENCE [LARGE SCALE GENOMIC DNA]</scope>
    <source>
        <strain evidence="1 2">120-4 pot B 10/14</strain>
    </source>
</reference>
<proteinExistence type="predicted"/>
<protein>
    <submittedName>
        <fullName evidence="1">4350_t:CDS:1</fullName>
    </submittedName>
</protein>